<comment type="caution">
    <text evidence="4">The sequence shown here is derived from an EMBL/GenBank/DDBJ whole genome shotgun (WGS) entry which is preliminary data.</text>
</comment>
<dbReference type="Proteomes" id="UP000054537">
    <property type="component" value="Unassembled WGS sequence"/>
</dbReference>
<dbReference type="OrthoDB" id="4334464at2"/>
<evidence type="ECO:0000259" key="3">
    <source>
        <dbReference type="Pfam" id="PF13751"/>
    </source>
</evidence>
<gene>
    <name evidence="4" type="ORF">MB27_31805</name>
</gene>
<evidence type="ECO:0000313" key="5">
    <source>
        <dbReference type="Proteomes" id="UP000054537"/>
    </source>
</evidence>
<dbReference type="AlphaFoldDB" id="A0A0A6UHZ2"/>
<protein>
    <submittedName>
        <fullName evidence="4">Transposase</fullName>
    </submittedName>
</protein>
<dbReference type="RefSeq" id="WP_043530832.1">
    <property type="nucleotide sequence ID" value="NZ_BAABKU010000077.1"/>
</dbReference>
<dbReference type="PANTHER" id="PTHR35604:SF2">
    <property type="entry name" value="TRANSPOSASE INSH FOR INSERTION SEQUENCE ELEMENT IS5A-RELATED"/>
    <property type="match status" value="1"/>
</dbReference>
<dbReference type="NCBIfam" id="NF033551">
    <property type="entry name" value="transpos_IS1182"/>
    <property type="match status" value="1"/>
</dbReference>
<dbReference type="InterPro" id="IPR008490">
    <property type="entry name" value="Transposase_InsH_N"/>
</dbReference>
<sequence length="572" mass="63726">MSMRPRPWPEVPELTARMARAAVRKGNLATRIRDELGQVYEDARFTEAFGVRGRPGISPAQLMIVSVLQFAEDLTDRQAAEAVRDRITWKYALGLELDDPGFDASVLSEFRARLVDGDLTRLALDALLQRLAELKLVKANGRQRTDSTHVLAAIRGLHRLELAGETVRAALEALSAAAPDWLATVIDSSWVDVYGQRVDNLRLPTSKTRRDELMIRYGRDGYHLLDAVHHPGAPPWLVQIPAVQALRLIWIQQFHLDIDGAGRREVRRRDPAPNGDGVPPVRDKICSPYDLHARYAIKRDTRWRGYKVHFTETCDPPEPATSGSDHDPRRGDHPNLITNVATTTAAVADTTMTTPIHQHLTGKGLTPAEHLVDSGYPSAQLIVTAARDHGITLITPLPADNSAQARAGHGYDRSAFTVDFDTRHSTCPQGHTSSSWTPTRTRGTDTIIVAWPLTACRPCPVRELCTTGDRRKIGLPPRDTHEALTTARTLQKTSDWKTRYRTRAGIEGTIRQATHVTGIRTARYRGLPKTSLEHNIAATAINIIRLDHYWTGQPLDRTRTTHLQRLDFTLAA</sequence>
<dbReference type="Pfam" id="PF13751">
    <property type="entry name" value="DDE_Tnp_1_6"/>
    <property type="match status" value="1"/>
</dbReference>
<dbReference type="InterPro" id="IPR047629">
    <property type="entry name" value="IS1182_transpos"/>
</dbReference>
<dbReference type="Pfam" id="PF05598">
    <property type="entry name" value="DUF772"/>
    <property type="match status" value="1"/>
</dbReference>
<evidence type="ECO:0000313" key="4">
    <source>
        <dbReference type="EMBL" id="KHD73934.1"/>
    </source>
</evidence>
<feature type="region of interest" description="Disordered" evidence="1">
    <location>
        <begin position="313"/>
        <end position="332"/>
    </location>
</feature>
<name>A0A0A6UHZ2_ACTUT</name>
<reference evidence="4 5" key="1">
    <citation type="submission" date="2014-10" db="EMBL/GenBank/DDBJ databases">
        <title>Draft genome sequence of Actinoplanes utahensis NRRL 12052.</title>
        <authorList>
            <person name="Velasco-Bucheli B."/>
            <person name="del Cerro C."/>
            <person name="Hormigo D."/>
            <person name="Garcia J.L."/>
            <person name="Acebal C."/>
            <person name="Arroyo M."/>
            <person name="de la Mata I."/>
        </authorList>
    </citation>
    <scope>NUCLEOTIDE SEQUENCE [LARGE SCALE GENOMIC DNA]</scope>
    <source>
        <strain evidence="4 5">NRRL 12052</strain>
    </source>
</reference>
<dbReference type="STRING" id="1869.MB27_31805"/>
<dbReference type="InterPro" id="IPR025668">
    <property type="entry name" value="Tnp_DDE_dom"/>
</dbReference>
<feature type="domain" description="Transposase InsH N-terminal" evidence="2">
    <location>
        <begin position="33"/>
        <end position="113"/>
    </location>
</feature>
<dbReference type="eggNOG" id="COG3039">
    <property type="taxonomic scope" value="Bacteria"/>
</dbReference>
<keyword evidence="5" id="KW-1185">Reference proteome</keyword>
<organism evidence="4 5">
    <name type="scientific">Actinoplanes utahensis</name>
    <dbReference type="NCBI Taxonomy" id="1869"/>
    <lineage>
        <taxon>Bacteria</taxon>
        <taxon>Bacillati</taxon>
        <taxon>Actinomycetota</taxon>
        <taxon>Actinomycetes</taxon>
        <taxon>Micromonosporales</taxon>
        <taxon>Micromonosporaceae</taxon>
        <taxon>Actinoplanes</taxon>
    </lineage>
</organism>
<dbReference type="PANTHER" id="PTHR35604">
    <property type="entry name" value="TRANSPOSASE INSH FOR INSERTION SEQUENCE ELEMENT IS5A-RELATED"/>
    <property type="match status" value="1"/>
</dbReference>
<evidence type="ECO:0000259" key="2">
    <source>
        <dbReference type="Pfam" id="PF05598"/>
    </source>
</evidence>
<proteinExistence type="predicted"/>
<dbReference type="EMBL" id="JRTT01000079">
    <property type="protein sequence ID" value="KHD73934.1"/>
    <property type="molecule type" value="Genomic_DNA"/>
</dbReference>
<evidence type="ECO:0000256" key="1">
    <source>
        <dbReference type="SAM" id="MobiDB-lite"/>
    </source>
</evidence>
<feature type="domain" description="Transposase DDE" evidence="3">
    <location>
        <begin position="426"/>
        <end position="546"/>
    </location>
</feature>
<accession>A0A0A6UHZ2</accession>